<feature type="compositionally biased region" description="Low complexity" evidence="2">
    <location>
        <begin position="8"/>
        <end position="25"/>
    </location>
</feature>
<dbReference type="InterPro" id="IPR005674">
    <property type="entry name" value="CocE/Ser_esterase"/>
</dbReference>
<dbReference type="Gene3D" id="3.40.50.1820">
    <property type="entry name" value="alpha/beta hydrolase"/>
    <property type="match status" value="2"/>
</dbReference>
<dbReference type="Pfam" id="PF08530">
    <property type="entry name" value="PepX_C"/>
    <property type="match status" value="1"/>
</dbReference>
<dbReference type="EMBL" id="NWUF01000018">
    <property type="protein sequence ID" value="PCE41143.1"/>
    <property type="molecule type" value="Genomic_DNA"/>
</dbReference>
<organism evidence="4 5">
    <name type="scientific">Rhizorhabdus dicambivorans</name>
    <dbReference type="NCBI Taxonomy" id="1850238"/>
    <lineage>
        <taxon>Bacteria</taxon>
        <taxon>Pseudomonadati</taxon>
        <taxon>Pseudomonadota</taxon>
        <taxon>Alphaproteobacteria</taxon>
        <taxon>Sphingomonadales</taxon>
        <taxon>Sphingomonadaceae</taxon>
        <taxon>Rhizorhabdus</taxon>
    </lineage>
</organism>
<evidence type="ECO:0000313" key="5">
    <source>
        <dbReference type="Proteomes" id="UP000218934"/>
    </source>
</evidence>
<dbReference type="InterPro" id="IPR029058">
    <property type="entry name" value="AB_hydrolase_fold"/>
</dbReference>
<feature type="region of interest" description="Disordered" evidence="2">
    <location>
        <begin position="1"/>
        <end position="34"/>
    </location>
</feature>
<evidence type="ECO:0000313" key="4">
    <source>
        <dbReference type="EMBL" id="PCE41143.1"/>
    </source>
</evidence>
<name>A0A2A4FRV7_9SPHN</name>
<reference evidence="4 5" key="1">
    <citation type="submission" date="2017-09" db="EMBL/GenBank/DDBJ databases">
        <title>The Catabolism of 3,6-Dichlorosalicylic acid is Initiated by the Cytochrome P450 Monooxygenase DsmABC in Rhizorhabdus dicambivorans Ndbn-20.</title>
        <authorList>
            <person name="Na L."/>
        </authorList>
    </citation>
    <scope>NUCLEOTIDE SEQUENCE [LARGE SCALE GENOMIC DNA]</scope>
    <source>
        <strain evidence="4 5">Ndbn-20m</strain>
    </source>
</reference>
<evidence type="ECO:0000259" key="3">
    <source>
        <dbReference type="SMART" id="SM00939"/>
    </source>
</evidence>
<dbReference type="Gene3D" id="2.60.120.260">
    <property type="entry name" value="Galactose-binding domain-like"/>
    <property type="match status" value="1"/>
</dbReference>
<feature type="domain" description="Xaa-Pro dipeptidyl-peptidase C-terminal" evidence="3">
    <location>
        <begin position="419"/>
        <end position="653"/>
    </location>
</feature>
<dbReference type="SUPFAM" id="SSF53474">
    <property type="entry name" value="alpha/beta-Hydrolases"/>
    <property type="match status" value="1"/>
</dbReference>
<dbReference type="OrthoDB" id="9806163at2"/>
<dbReference type="SMART" id="SM00939">
    <property type="entry name" value="PepX_C"/>
    <property type="match status" value="1"/>
</dbReference>
<evidence type="ECO:0000256" key="2">
    <source>
        <dbReference type="SAM" id="MobiDB-lite"/>
    </source>
</evidence>
<proteinExistence type="predicted"/>
<dbReference type="GO" id="GO:0008239">
    <property type="term" value="F:dipeptidyl-peptidase activity"/>
    <property type="evidence" value="ECO:0007669"/>
    <property type="project" value="InterPro"/>
</dbReference>
<protein>
    <recommendedName>
        <fullName evidence="3">Xaa-Pro dipeptidyl-peptidase C-terminal domain-containing protein</fullName>
    </recommendedName>
</protein>
<dbReference type="InterPro" id="IPR050585">
    <property type="entry name" value="Xaa-Pro_dipeptidyl-ppase/CocE"/>
</dbReference>
<dbReference type="InterPro" id="IPR013736">
    <property type="entry name" value="Xaa-Pro_dipept_C"/>
</dbReference>
<dbReference type="NCBIfam" id="TIGR00976">
    <property type="entry name" value="CocE_NonD"/>
    <property type="match status" value="2"/>
</dbReference>
<dbReference type="Proteomes" id="UP000218934">
    <property type="component" value="Unassembled WGS sequence"/>
</dbReference>
<dbReference type="InterPro" id="IPR008979">
    <property type="entry name" value="Galactose-bd-like_sf"/>
</dbReference>
<sequence>MKRWRGLPPMSTSTPSRRSPMTGSPESSLAADWSRSMRFSRREAPMAVEGLRQPGLPARLSGDMPPARHAPAQIGVRTQWVAMRDGTRLATDVYLPPILPAPVIVTRTPYGRMADKRVNLAMAFARRGYAVVLQDCRGTGESEPASWDYYVFESEDSPDLVDWIAGQDWCDGFVASFGGSYDGQTQWCMATHKKMGAIAPEVSGLGVAQNTVALHLFINSYARSVGKGATKQAVSHGELERRMFAETLATGLFNAPLDPALPDTVIARFPELAQFAPSAARIRLWQLYADMPSIDRARFIRELFDVEGVSIAEIEALPAIFGQSIAHDAHTIPYANRAAMARAIMAPALMVTGWYDWGLPDALATWALLRSEAQPEVAEGSRLVIGPGSHGSIGYREGMSDHPELRRPYRSEMIPGLLLEWYEAVRAGATGGLARVSYYLMGANEWRTAADWPAPGYAPTPLYLGADGTLTAEAPREGGAVSYAYDPRDPTPTMGGSILSSVISPGSVDVQAAQARDDVVCFTSPPLAADLDVVGPVTMRLFASSSATDTDFTVRLTDVFPDGRAIQLQSGMLRARHRGDIPSLIEPGEIYPLEIDMWATANRFKVGHRIRIDIASADFPRFERNANLGGKLGEPIIARQSIYCDPDHPSHVLLPIPAGQALASLLDRQ</sequence>
<keyword evidence="5" id="KW-1185">Reference proteome</keyword>
<keyword evidence="1" id="KW-0378">Hydrolase</keyword>
<dbReference type="PANTHER" id="PTHR43056">
    <property type="entry name" value="PEPTIDASE S9 PROLYL OLIGOPEPTIDASE"/>
    <property type="match status" value="1"/>
</dbReference>
<evidence type="ECO:0000256" key="1">
    <source>
        <dbReference type="ARBA" id="ARBA00022801"/>
    </source>
</evidence>
<accession>A0A2A4FRV7</accession>
<dbReference type="PANTHER" id="PTHR43056:SF10">
    <property type="entry name" value="COCE_NOND FAMILY, PUTATIVE (AFU_ORTHOLOGUE AFUA_7G00600)-RELATED"/>
    <property type="match status" value="1"/>
</dbReference>
<dbReference type="AlphaFoldDB" id="A0A2A4FRV7"/>
<dbReference type="Pfam" id="PF02129">
    <property type="entry name" value="Peptidase_S15"/>
    <property type="match status" value="1"/>
</dbReference>
<dbReference type="KEGG" id="rdi:CMV14_16350"/>
<dbReference type="SUPFAM" id="SSF49785">
    <property type="entry name" value="Galactose-binding domain-like"/>
    <property type="match status" value="1"/>
</dbReference>
<gene>
    <name evidence="4" type="ORF">COO09_16710</name>
</gene>
<dbReference type="InterPro" id="IPR000383">
    <property type="entry name" value="Xaa-Pro-like_dom"/>
</dbReference>
<comment type="caution">
    <text evidence="4">The sequence shown here is derived from an EMBL/GenBank/DDBJ whole genome shotgun (WGS) entry which is preliminary data.</text>
</comment>